<dbReference type="AlphaFoldDB" id="A0AAJ2S3J5"/>
<name>A0AAJ2S3J5_9ENTR</name>
<dbReference type="InterPro" id="IPR010862">
    <property type="entry name" value="DUF1493"/>
</dbReference>
<protein>
    <submittedName>
        <fullName evidence="1">DUF1493 family protein</fullName>
    </submittedName>
</protein>
<proteinExistence type="predicted"/>
<evidence type="ECO:0000313" key="1">
    <source>
        <dbReference type="EMBL" id="MDX6031787.1"/>
    </source>
</evidence>
<sequence>MVTDSEVLAFFRRELGLMVTFTFKPIPIELDTPLQGYAEWDELPYAIEDFGEKFHVDISVIDFGAYYPWKRESVYRKWFTKKPVVQTSEPLTIRMFAESARTGYWLYARMP</sequence>
<reference evidence="1" key="1">
    <citation type="submission" date="2023-11" db="EMBL/GenBank/DDBJ databases">
        <title>Scandinavium wanjuensis sp. nov., isolated from lettuce South Korea.</title>
        <authorList>
            <person name="Park J."/>
            <person name="Park S."/>
            <person name="Oh K.K."/>
            <person name="Cho G.S."/>
            <person name="Franz C.M.A.P."/>
        </authorList>
    </citation>
    <scope>NUCLEOTIDE SEQUENCE</scope>
    <source>
        <strain evidence="1">V105_12</strain>
    </source>
</reference>
<evidence type="ECO:0000313" key="2">
    <source>
        <dbReference type="Proteomes" id="UP001282336"/>
    </source>
</evidence>
<dbReference type="Pfam" id="PF07377">
    <property type="entry name" value="DUF1493"/>
    <property type="match status" value="1"/>
</dbReference>
<organism evidence="1 2">
    <name type="scientific">Scandinavium lactucae</name>
    <dbReference type="NCBI Taxonomy" id="3095028"/>
    <lineage>
        <taxon>Bacteria</taxon>
        <taxon>Pseudomonadati</taxon>
        <taxon>Pseudomonadota</taxon>
        <taxon>Gammaproteobacteria</taxon>
        <taxon>Enterobacterales</taxon>
        <taxon>Enterobacteriaceae</taxon>
        <taxon>Scandinavium</taxon>
    </lineage>
</organism>
<accession>A0AAJ2S3J5</accession>
<dbReference type="RefSeq" id="WP_319628457.1">
    <property type="nucleotide sequence ID" value="NZ_JAWXRB010000043.1"/>
</dbReference>
<dbReference type="Proteomes" id="UP001282336">
    <property type="component" value="Unassembled WGS sequence"/>
</dbReference>
<gene>
    <name evidence="1" type="ORF">SIL20_09730</name>
</gene>
<comment type="caution">
    <text evidence="1">The sequence shown here is derived from an EMBL/GenBank/DDBJ whole genome shotgun (WGS) entry which is preliminary data.</text>
</comment>
<dbReference type="EMBL" id="JAWXRC010000024">
    <property type="protein sequence ID" value="MDX6031787.1"/>
    <property type="molecule type" value="Genomic_DNA"/>
</dbReference>